<dbReference type="AlphaFoldDB" id="A0A2S9JYD0"/>
<accession>A0A2S9JYD0</accession>
<evidence type="ECO:0000256" key="1">
    <source>
        <dbReference type="SAM" id="Phobius"/>
    </source>
</evidence>
<reference evidence="2 3" key="1">
    <citation type="submission" date="2018-02" db="EMBL/GenBank/DDBJ databases">
        <title>The draft genome of Phyllobacterium myrsinacearum DSM5892.</title>
        <authorList>
            <person name="Li L."/>
            <person name="Liu L."/>
            <person name="Zhang X."/>
            <person name="Wang T."/>
        </authorList>
    </citation>
    <scope>NUCLEOTIDE SEQUENCE [LARGE SCALE GENOMIC DNA]</scope>
    <source>
        <strain evidence="2 3">DSM 5892</strain>
    </source>
</reference>
<name>A0A2S9JYD0_9HYPH</name>
<keyword evidence="1" id="KW-1133">Transmembrane helix</keyword>
<keyword evidence="1" id="KW-0812">Transmembrane</keyword>
<keyword evidence="3" id="KW-1185">Reference proteome</keyword>
<keyword evidence="1" id="KW-0472">Membrane</keyword>
<protein>
    <submittedName>
        <fullName evidence="2">Uncharacterized protein</fullName>
    </submittedName>
</protein>
<gene>
    <name evidence="2" type="ORF">C5750_04235</name>
</gene>
<sequence length="66" mass="7685">MRKKSGKCGLKIAKFPCFENLRLDPSQKPVRKQVARFARFVTYYVLVTILLNFDRGFRGFQVSGRT</sequence>
<evidence type="ECO:0000313" key="2">
    <source>
        <dbReference type="EMBL" id="PRD58338.1"/>
    </source>
</evidence>
<feature type="transmembrane region" description="Helical" evidence="1">
    <location>
        <begin position="37"/>
        <end position="53"/>
    </location>
</feature>
<comment type="caution">
    <text evidence="2">The sequence shown here is derived from an EMBL/GenBank/DDBJ whole genome shotgun (WGS) entry which is preliminary data.</text>
</comment>
<organism evidence="2 3">
    <name type="scientific">Phyllobacterium myrsinacearum</name>
    <dbReference type="NCBI Taxonomy" id="28101"/>
    <lineage>
        <taxon>Bacteria</taxon>
        <taxon>Pseudomonadati</taxon>
        <taxon>Pseudomonadota</taxon>
        <taxon>Alphaproteobacteria</taxon>
        <taxon>Hyphomicrobiales</taxon>
        <taxon>Phyllobacteriaceae</taxon>
        <taxon>Phyllobacterium</taxon>
    </lineage>
</organism>
<dbReference type="EMBL" id="PVBT01000001">
    <property type="protein sequence ID" value="PRD58338.1"/>
    <property type="molecule type" value="Genomic_DNA"/>
</dbReference>
<dbReference type="Proteomes" id="UP000238563">
    <property type="component" value="Unassembled WGS sequence"/>
</dbReference>
<proteinExistence type="predicted"/>
<evidence type="ECO:0000313" key="3">
    <source>
        <dbReference type="Proteomes" id="UP000238563"/>
    </source>
</evidence>